<dbReference type="PANTHER" id="PTHR11113">
    <property type="entry name" value="N-ACETYLGLUCOSAMINE-6-PHOSPHATE DEACETYLASE"/>
    <property type="match status" value="1"/>
</dbReference>
<protein>
    <submittedName>
        <fullName evidence="9">N-acetylglucosamine-6-phosphate deacetylase</fullName>
    </submittedName>
</protein>
<keyword evidence="4 5" id="KW-0119">Carbohydrate metabolism</keyword>
<dbReference type="GO" id="GO:0008448">
    <property type="term" value="F:N-acetylglucosamine-6-phosphate deacetylase activity"/>
    <property type="evidence" value="ECO:0007669"/>
    <property type="project" value="InterPro"/>
</dbReference>
<feature type="binding site" evidence="7">
    <location>
        <position position="196"/>
    </location>
    <ligand>
        <name>Zn(2+)</name>
        <dbReference type="ChEBI" id="CHEBI:29105"/>
    </ligand>
</feature>
<evidence type="ECO:0000313" key="9">
    <source>
        <dbReference type="EMBL" id="KYZ76541.1"/>
    </source>
</evidence>
<dbReference type="GO" id="GO:0006046">
    <property type="term" value="P:N-acetylglucosamine catabolic process"/>
    <property type="evidence" value="ECO:0007669"/>
    <property type="project" value="TreeGrafter"/>
</dbReference>
<sequence>MRTVIQNGKLITPHRVIDGGSIIIQDGLILGLVESGDVSVSSDDYCIDAQGYYVSPGFIDMHVHGGGGYDVMDGSVDSICGMCQAHAAFGTTAIIPTTLAADWDDILLAIDAIRAAKNNSIGAKILGVHLEGPYFSQAERGAQSASHLRTPNPSEYIKVLDYWDGIVIMALAPELDGALELGRELRKRGILASIAHSNANYDEIVRAVENGFTNITHFYSGCSIVHRKNAYRYAGVVESGYLINELTVQVIADGKHLPSSLLQLIYKLKGSDKIALITDGLSFSAADVKENTLYTQKTGVQVILEDDVMKLPDRCSFAGSIATTNSLVRNMIKLANAPLTEAVKMASLTPARILNISHKTGSLSVGLAADIVLFDEDINVSLTMVDGKIVFKK</sequence>
<dbReference type="Proteomes" id="UP000076268">
    <property type="component" value="Unassembled WGS sequence"/>
</dbReference>
<reference evidence="9 10" key="1">
    <citation type="submission" date="2016-02" db="EMBL/GenBank/DDBJ databases">
        <title>Anaerosporomusa subterraneum gen. nov., sp. nov., a spore-forming obligate anaerobe isolated from saprolite.</title>
        <authorList>
            <person name="Choi J.K."/>
            <person name="Shah M."/>
            <person name="Yee N."/>
        </authorList>
    </citation>
    <scope>NUCLEOTIDE SEQUENCE [LARGE SCALE GENOMIC DNA]</scope>
    <source>
        <strain evidence="9 10">RU4</strain>
    </source>
</reference>
<evidence type="ECO:0000256" key="1">
    <source>
        <dbReference type="ARBA" id="ARBA00010716"/>
    </source>
</evidence>
<dbReference type="OrthoDB" id="9776488at2"/>
<dbReference type="EMBL" id="LSGP01000017">
    <property type="protein sequence ID" value="KYZ76541.1"/>
    <property type="molecule type" value="Genomic_DNA"/>
</dbReference>
<dbReference type="InterPro" id="IPR006680">
    <property type="entry name" value="Amidohydro-rel"/>
</dbReference>
<keyword evidence="10" id="KW-1185">Reference proteome</keyword>
<keyword evidence="2 7" id="KW-0479">Metal-binding</keyword>
<evidence type="ECO:0000256" key="4">
    <source>
        <dbReference type="ARBA" id="ARBA00023277"/>
    </source>
</evidence>
<comment type="caution">
    <text evidence="9">The sequence shown here is derived from an EMBL/GenBank/DDBJ whole genome shotgun (WGS) entry which is preliminary data.</text>
</comment>
<accession>A0A154BRI4</accession>
<dbReference type="Gene3D" id="2.30.40.10">
    <property type="entry name" value="Urease, subunit C, domain 1"/>
    <property type="match status" value="1"/>
</dbReference>
<evidence type="ECO:0000256" key="7">
    <source>
        <dbReference type="PIRSR" id="PIRSR038994-3"/>
    </source>
</evidence>
<feature type="domain" description="Amidohydrolase-related" evidence="8">
    <location>
        <begin position="53"/>
        <end position="390"/>
    </location>
</feature>
<keyword evidence="3 5" id="KW-0378">Hydrolase</keyword>
<evidence type="ECO:0000256" key="2">
    <source>
        <dbReference type="ARBA" id="ARBA00022723"/>
    </source>
</evidence>
<feature type="binding site" evidence="7">
    <location>
        <position position="217"/>
    </location>
    <ligand>
        <name>Zn(2+)</name>
        <dbReference type="ChEBI" id="CHEBI:29105"/>
    </ligand>
</feature>
<dbReference type="SUPFAM" id="SSF51338">
    <property type="entry name" value="Composite domain of metallo-dependent hydrolases"/>
    <property type="match status" value="1"/>
</dbReference>
<dbReference type="PIRSF" id="PIRSF038994">
    <property type="entry name" value="NagA"/>
    <property type="match status" value="1"/>
</dbReference>
<evidence type="ECO:0000313" key="10">
    <source>
        <dbReference type="Proteomes" id="UP000076268"/>
    </source>
</evidence>
<name>A0A154BRI4_ANASB</name>
<dbReference type="AlphaFoldDB" id="A0A154BRI4"/>
<dbReference type="Gene3D" id="3.20.20.140">
    <property type="entry name" value="Metal-dependent hydrolases"/>
    <property type="match status" value="1"/>
</dbReference>
<feature type="active site" description="Proton donor/acceptor" evidence="6">
    <location>
        <position position="279"/>
    </location>
</feature>
<dbReference type="InterPro" id="IPR003764">
    <property type="entry name" value="GlcNAc_6-P_deAcase"/>
</dbReference>
<dbReference type="InterPro" id="IPR011059">
    <property type="entry name" value="Metal-dep_hydrolase_composite"/>
</dbReference>
<evidence type="ECO:0000256" key="6">
    <source>
        <dbReference type="PIRSR" id="PIRSR038994-1"/>
    </source>
</evidence>
<feature type="binding site" evidence="7">
    <location>
        <position position="131"/>
    </location>
    <ligand>
        <name>Zn(2+)</name>
        <dbReference type="ChEBI" id="CHEBI:29105"/>
    </ligand>
</feature>
<dbReference type="NCBIfam" id="TIGR00221">
    <property type="entry name" value="nagA"/>
    <property type="match status" value="1"/>
</dbReference>
<proteinExistence type="inferred from homology"/>
<gene>
    <name evidence="9" type="ORF">AXX12_08915</name>
</gene>
<dbReference type="CDD" id="cd00854">
    <property type="entry name" value="NagA"/>
    <property type="match status" value="1"/>
</dbReference>
<dbReference type="InterPro" id="IPR032466">
    <property type="entry name" value="Metal_Hydrolase"/>
</dbReference>
<evidence type="ECO:0000256" key="5">
    <source>
        <dbReference type="PIRNR" id="PIRNR038994"/>
    </source>
</evidence>
<dbReference type="Pfam" id="PF01979">
    <property type="entry name" value="Amidohydro_1"/>
    <property type="match status" value="1"/>
</dbReference>
<dbReference type="STRING" id="1794912.AXX12_08915"/>
<comment type="cofactor">
    <cofactor evidence="7">
        <name>a divalent metal cation</name>
        <dbReference type="ChEBI" id="CHEBI:60240"/>
    </cofactor>
    <text evidence="7">Binds 1 divalent metal cation per subunit.</text>
</comment>
<evidence type="ECO:0000259" key="8">
    <source>
        <dbReference type="Pfam" id="PF01979"/>
    </source>
</evidence>
<evidence type="ECO:0000256" key="3">
    <source>
        <dbReference type="ARBA" id="ARBA00022801"/>
    </source>
</evidence>
<dbReference type="GO" id="GO:0046872">
    <property type="term" value="F:metal ion binding"/>
    <property type="evidence" value="ECO:0007669"/>
    <property type="project" value="UniProtKB-KW"/>
</dbReference>
<organism evidence="9 10">
    <name type="scientific">Anaerosporomusa subterranea</name>
    <dbReference type="NCBI Taxonomy" id="1794912"/>
    <lineage>
        <taxon>Bacteria</taxon>
        <taxon>Bacillati</taxon>
        <taxon>Bacillota</taxon>
        <taxon>Negativicutes</taxon>
        <taxon>Acetonemataceae</taxon>
        <taxon>Anaerosporomusa</taxon>
    </lineage>
</organism>
<dbReference type="SUPFAM" id="SSF51556">
    <property type="entry name" value="Metallo-dependent hydrolases"/>
    <property type="match status" value="1"/>
</dbReference>
<comment type="similarity">
    <text evidence="1 5">Belongs to the metallo-dependent hydrolases superfamily. NagA family.</text>
</comment>
<dbReference type="PANTHER" id="PTHR11113:SF14">
    <property type="entry name" value="N-ACETYLGLUCOSAMINE-6-PHOSPHATE DEACETYLASE"/>
    <property type="match status" value="1"/>
</dbReference>
<dbReference type="RefSeq" id="WP_066242180.1">
    <property type="nucleotide sequence ID" value="NZ_LSGP01000017.1"/>
</dbReference>